<dbReference type="Proteomes" id="UP001154259">
    <property type="component" value="Unassembled WGS sequence"/>
</dbReference>
<evidence type="ECO:0000313" key="12">
    <source>
        <dbReference type="Proteomes" id="UP001154259"/>
    </source>
</evidence>
<dbReference type="InterPro" id="IPR017835">
    <property type="entry name" value="Hopen-assoc_HpnI"/>
</dbReference>
<dbReference type="EMBL" id="CAMXCM010000001">
    <property type="protein sequence ID" value="CAI3922131.1"/>
    <property type="molecule type" value="Genomic_DNA"/>
</dbReference>
<dbReference type="GO" id="GO:0006679">
    <property type="term" value="P:glucosylceramide biosynthetic process"/>
    <property type="evidence" value="ECO:0007669"/>
    <property type="project" value="TreeGrafter"/>
</dbReference>
<evidence type="ECO:0000256" key="3">
    <source>
        <dbReference type="ARBA" id="ARBA00004991"/>
    </source>
</evidence>
<dbReference type="NCBIfam" id="TIGR03472">
    <property type="entry name" value="HpnI"/>
    <property type="match status" value="1"/>
</dbReference>
<reference evidence="9" key="1">
    <citation type="submission" date="2022-10" db="EMBL/GenBank/DDBJ databases">
        <authorList>
            <person name="Botero Cardona J."/>
        </authorList>
    </citation>
    <scope>NUCLEOTIDE SEQUENCE</scope>
    <source>
        <strain evidence="9">LMG 31819</strain>
        <strain evidence="10">R-53529</strain>
    </source>
</reference>
<keyword evidence="7" id="KW-1133">Transmembrane helix</keyword>
<dbReference type="Proteomes" id="UP001154255">
    <property type="component" value="Unassembled WGS sequence"/>
</dbReference>
<dbReference type="PANTHER" id="PTHR12726">
    <property type="entry name" value="CERAMIDE GLUCOSYLTRANSFERASE"/>
    <property type="match status" value="1"/>
</dbReference>
<dbReference type="Gene3D" id="3.90.550.10">
    <property type="entry name" value="Spore Coat Polysaccharide Biosynthesis Protein SpsA, Chain A"/>
    <property type="match status" value="1"/>
</dbReference>
<gene>
    <name evidence="10" type="ORF">R53529_LOCUS1063</name>
    <name evidence="9" type="ORF">R53530_LOCUS37</name>
</gene>
<evidence type="ECO:0000313" key="11">
    <source>
        <dbReference type="Proteomes" id="UP001154255"/>
    </source>
</evidence>
<keyword evidence="12" id="KW-1185">Reference proteome</keyword>
<protein>
    <submittedName>
        <fullName evidence="9">Catalytic subunit of cellulose synthase and poly-beta-1</fullName>
    </submittedName>
</protein>
<keyword evidence="5" id="KW-0808">Transferase</keyword>
<evidence type="ECO:0000256" key="2">
    <source>
        <dbReference type="ARBA" id="ARBA00004760"/>
    </source>
</evidence>
<dbReference type="EMBL" id="CAMXCS010000001">
    <property type="protein sequence ID" value="CAI3940147.1"/>
    <property type="molecule type" value="Genomic_DNA"/>
</dbReference>
<proteinExistence type="predicted"/>
<evidence type="ECO:0000313" key="9">
    <source>
        <dbReference type="EMBL" id="CAI3922131.1"/>
    </source>
</evidence>
<comment type="pathway">
    <text evidence="3">Sphingolipid metabolism.</text>
</comment>
<comment type="caution">
    <text evidence="9">The sequence shown here is derived from an EMBL/GenBank/DDBJ whole genome shotgun (WGS) entry which is preliminary data.</text>
</comment>
<keyword evidence="6" id="KW-0812">Transmembrane</keyword>
<name>A0A9W4TJL1_9PROT</name>
<dbReference type="InterPro" id="IPR025993">
    <property type="entry name" value="Ceramide_glucosylTrfase"/>
</dbReference>
<evidence type="ECO:0000256" key="5">
    <source>
        <dbReference type="ARBA" id="ARBA00022679"/>
    </source>
</evidence>
<evidence type="ECO:0000256" key="6">
    <source>
        <dbReference type="ARBA" id="ARBA00022692"/>
    </source>
</evidence>
<sequence>MSGSSFKLSKSNKFLLGCAALGCIQAGIGALLVHFFKKNHKVSNLHSYSPLPAITIFKPLSGKEPLLFEALKSFCEQDYPKLQIIFGLHDARDSALPIVKKIQEHYPDLDIDIVVNSDIHGCNRKVSNLINMSTIAKHDIFLISDSDIHAPSKNYLKEVVTELQKPNVGLVTSLYSGLPSFESRVQHMASAHINYNFMPGVLLSRYLGRQDCLGAAITIKRDLLNEIGGFQSLVNHVADDAVIGRKVQARSLDIALSSDIVKTTIVEKDLFSLYEHELRWNRTTFTLEPVGFTFSFLQLPLFWASLAILFNPLTSVSWISFFVCWGYKALCCSVINKKLDYLHLAILPLLPYRDWFSALVMFNSFFGANVTWRGQKMTIKKHPEFQTTSYDDI</sequence>
<dbReference type="Pfam" id="PF13506">
    <property type="entry name" value="Glyco_transf_21"/>
    <property type="match status" value="1"/>
</dbReference>
<keyword evidence="8" id="KW-0472">Membrane</keyword>
<comment type="pathway">
    <text evidence="2">Lipid metabolism; sphingolipid metabolism.</text>
</comment>
<evidence type="ECO:0000256" key="4">
    <source>
        <dbReference type="ARBA" id="ARBA00022676"/>
    </source>
</evidence>
<keyword evidence="4" id="KW-0328">Glycosyltransferase</keyword>
<dbReference type="PANTHER" id="PTHR12726:SF0">
    <property type="entry name" value="CERAMIDE GLUCOSYLTRANSFERASE"/>
    <property type="match status" value="1"/>
</dbReference>
<organism evidence="9 11">
    <name type="scientific">Commensalibacter communis</name>
    <dbReference type="NCBI Taxonomy" id="2972786"/>
    <lineage>
        <taxon>Bacteria</taxon>
        <taxon>Pseudomonadati</taxon>
        <taxon>Pseudomonadota</taxon>
        <taxon>Alphaproteobacteria</taxon>
        <taxon>Acetobacterales</taxon>
        <taxon>Acetobacteraceae</taxon>
    </lineage>
</organism>
<evidence type="ECO:0000313" key="10">
    <source>
        <dbReference type="EMBL" id="CAI3940147.1"/>
    </source>
</evidence>
<comment type="subcellular location">
    <subcellularLocation>
        <location evidence="1">Membrane</location>
        <topology evidence="1">Multi-pass membrane protein</topology>
    </subcellularLocation>
</comment>
<dbReference type="RefSeq" id="WP_271789476.1">
    <property type="nucleotide sequence ID" value="NZ_CAMXCJ010000001.1"/>
</dbReference>
<dbReference type="InterPro" id="IPR029044">
    <property type="entry name" value="Nucleotide-diphossugar_trans"/>
</dbReference>
<evidence type="ECO:0000256" key="1">
    <source>
        <dbReference type="ARBA" id="ARBA00004141"/>
    </source>
</evidence>
<accession>A0A9W4TJL1</accession>
<dbReference type="AlphaFoldDB" id="A0A9W4TJL1"/>
<evidence type="ECO:0000256" key="7">
    <source>
        <dbReference type="ARBA" id="ARBA00022989"/>
    </source>
</evidence>
<dbReference type="GO" id="GO:0008120">
    <property type="term" value="F:ceramide glucosyltransferase activity"/>
    <property type="evidence" value="ECO:0007669"/>
    <property type="project" value="TreeGrafter"/>
</dbReference>
<evidence type="ECO:0000256" key="8">
    <source>
        <dbReference type="ARBA" id="ARBA00023136"/>
    </source>
</evidence>
<dbReference type="GO" id="GO:0016020">
    <property type="term" value="C:membrane"/>
    <property type="evidence" value="ECO:0007669"/>
    <property type="project" value="UniProtKB-SubCell"/>
</dbReference>
<dbReference type="SUPFAM" id="SSF53448">
    <property type="entry name" value="Nucleotide-diphospho-sugar transferases"/>
    <property type="match status" value="1"/>
</dbReference>